<dbReference type="InParanoid" id="A0A0D0E709"/>
<dbReference type="OrthoDB" id="3056235at2759"/>
<dbReference type="EMBL" id="KN824939">
    <property type="protein sequence ID" value="KIK97359.1"/>
    <property type="molecule type" value="Genomic_DNA"/>
</dbReference>
<dbReference type="AlphaFoldDB" id="A0A0D0E709"/>
<sequence length="291" mass="32378">MNISISQRLSVAFPNLPPPAHLDAFVVQAHYHQSDLTACLWIEDFRITAALVSASAWPGPVSLVVVTANEPNSTEYRDLLGYIATKVTTENLSVHVLHVRSISGGSYNAYVNMARFFAPTSQVVLFPDDIPNPETSSHASWLDKLPVEITHPVVLGNGTHKAFSLRPLSPVVLLRDHPVWCTERFYLFGSRTLDWEDCLWQLWLESAGDAASIAVPHVVGGPKSTTAPLVSSHTMKTRLRWSTRYRTEACVLAMKRAQALDSLTKLEKRHLQWRKKFCREVTVGPGAIEVS</sequence>
<organism evidence="1 2">
    <name type="scientific">Paxillus rubicundulus Ve08.2h10</name>
    <dbReference type="NCBI Taxonomy" id="930991"/>
    <lineage>
        <taxon>Eukaryota</taxon>
        <taxon>Fungi</taxon>
        <taxon>Dikarya</taxon>
        <taxon>Basidiomycota</taxon>
        <taxon>Agaricomycotina</taxon>
        <taxon>Agaricomycetes</taxon>
        <taxon>Agaricomycetidae</taxon>
        <taxon>Boletales</taxon>
        <taxon>Paxilineae</taxon>
        <taxon>Paxillaceae</taxon>
        <taxon>Paxillus</taxon>
    </lineage>
</organism>
<accession>A0A0D0E709</accession>
<protein>
    <submittedName>
        <fullName evidence="1">Unplaced genomic scaffold scaffold_117, whole genome shotgun sequence</fullName>
    </submittedName>
</protein>
<proteinExistence type="predicted"/>
<reference evidence="2" key="2">
    <citation type="submission" date="2015-01" db="EMBL/GenBank/DDBJ databases">
        <title>Evolutionary Origins and Diversification of the Mycorrhizal Mutualists.</title>
        <authorList>
            <consortium name="DOE Joint Genome Institute"/>
            <consortium name="Mycorrhizal Genomics Consortium"/>
            <person name="Kohler A."/>
            <person name="Kuo A."/>
            <person name="Nagy L.G."/>
            <person name="Floudas D."/>
            <person name="Copeland A."/>
            <person name="Barry K.W."/>
            <person name="Cichocki N."/>
            <person name="Veneault-Fourrey C."/>
            <person name="LaButti K."/>
            <person name="Lindquist E.A."/>
            <person name="Lipzen A."/>
            <person name="Lundell T."/>
            <person name="Morin E."/>
            <person name="Murat C."/>
            <person name="Riley R."/>
            <person name="Ohm R."/>
            <person name="Sun H."/>
            <person name="Tunlid A."/>
            <person name="Henrissat B."/>
            <person name="Grigoriev I.V."/>
            <person name="Hibbett D.S."/>
            <person name="Martin F."/>
        </authorList>
    </citation>
    <scope>NUCLEOTIDE SEQUENCE [LARGE SCALE GENOMIC DNA]</scope>
    <source>
        <strain evidence="2">Ve08.2h10</strain>
    </source>
</reference>
<reference evidence="1 2" key="1">
    <citation type="submission" date="2014-04" db="EMBL/GenBank/DDBJ databases">
        <authorList>
            <consortium name="DOE Joint Genome Institute"/>
            <person name="Kuo A."/>
            <person name="Kohler A."/>
            <person name="Jargeat P."/>
            <person name="Nagy L.G."/>
            <person name="Floudas D."/>
            <person name="Copeland A."/>
            <person name="Barry K.W."/>
            <person name="Cichocki N."/>
            <person name="Veneault-Fourrey C."/>
            <person name="LaButti K."/>
            <person name="Lindquist E.A."/>
            <person name="Lipzen A."/>
            <person name="Lundell T."/>
            <person name="Morin E."/>
            <person name="Murat C."/>
            <person name="Sun H."/>
            <person name="Tunlid A."/>
            <person name="Henrissat B."/>
            <person name="Grigoriev I.V."/>
            <person name="Hibbett D.S."/>
            <person name="Martin F."/>
            <person name="Nordberg H.P."/>
            <person name="Cantor M.N."/>
            <person name="Hua S.X."/>
        </authorList>
    </citation>
    <scope>NUCLEOTIDE SEQUENCE [LARGE SCALE GENOMIC DNA]</scope>
    <source>
        <strain evidence="1 2">Ve08.2h10</strain>
    </source>
</reference>
<evidence type="ECO:0000313" key="1">
    <source>
        <dbReference type="EMBL" id="KIK97359.1"/>
    </source>
</evidence>
<gene>
    <name evidence="1" type="ORF">PAXRUDRAFT_229993</name>
</gene>
<dbReference type="STRING" id="930991.A0A0D0E709"/>
<evidence type="ECO:0000313" key="2">
    <source>
        <dbReference type="Proteomes" id="UP000054538"/>
    </source>
</evidence>
<dbReference type="Proteomes" id="UP000054538">
    <property type="component" value="Unassembled WGS sequence"/>
</dbReference>
<keyword evidence="2" id="KW-1185">Reference proteome</keyword>
<name>A0A0D0E709_9AGAM</name>
<dbReference type="HOGENOM" id="CLU_934276_0_0_1"/>